<dbReference type="RefSeq" id="WP_172632188.1">
    <property type="nucleotide sequence ID" value="NZ_BIXY01000052.1"/>
</dbReference>
<organism evidence="1 2">
    <name type="scientific">Dictyobacter arantiisoli</name>
    <dbReference type="NCBI Taxonomy" id="2014874"/>
    <lineage>
        <taxon>Bacteria</taxon>
        <taxon>Bacillati</taxon>
        <taxon>Chloroflexota</taxon>
        <taxon>Ktedonobacteria</taxon>
        <taxon>Ktedonobacterales</taxon>
        <taxon>Dictyobacteraceae</taxon>
        <taxon>Dictyobacter</taxon>
    </lineage>
</organism>
<evidence type="ECO:0000313" key="2">
    <source>
        <dbReference type="Proteomes" id="UP000322530"/>
    </source>
</evidence>
<dbReference type="Proteomes" id="UP000322530">
    <property type="component" value="Unassembled WGS sequence"/>
</dbReference>
<sequence length="54" mass="5919">MQQHHRVAITGQGLALIETLQIMRADVQVEIMEYLSPDEQADVVQGMALLAKAG</sequence>
<evidence type="ECO:0000313" key="1">
    <source>
        <dbReference type="EMBL" id="GCF09839.1"/>
    </source>
</evidence>
<dbReference type="AlphaFoldDB" id="A0A5A5TFR9"/>
<dbReference type="EMBL" id="BIXY01000052">
    <property type="protein sequence ID" value="GCF09839.1"/>
    <property type="molecule type" value="Genomic_DNA"/>
</dbReference>
<keyword evidence="2" id="KW-1185">Reference proteome</keyword>
<evidence type="ECO:0008006" key="3">
    <source>
        <dbReference type="Google" id="ProtNLM"/>
    </source>
</evidence>
<accession>A0A5A5TFR9</accession>
<reference evidence="1 2" key="1">
    <citation type="submission" date="2019-01" db="EMBL/GenBank/DDBJ databases">
        <title>Draft genome sequence of Dictyobacter sp. Uno17.</title>
        <authorList>
            <person name="Wang C.M."/>
            <person name="Zheng Y."/>
            <person name="Sakai Y."/>
            <person name="Abe K."/>
            <person name="Yokota A."/>
            <person name="Yabe S."/>
        </authorList>
    </citation>
    <scope>NUCLEOTIDE SEQUENCE [LARGE SCALE GENOMIC DNA]</scope>
    <source>
        <strain evidence="1 2">Uno17</strain>
    </source>
</reference>
<proteinExistence type="predicted"/>
<gene>
    <name evidence="1" type="ORF">KDI_34030</name>
</gene>
<protein>
    <recommendedName>
        <fullName evidence="3">HTH marR-type domain-containing protein</fullName>
    </recommendedName>
</protein>
<name>A0A5A5TFR9_9CHLR</name>
<comment type="caution">
    <text evidence="1">The sequence shown here is derived from an EMBL/GenBank/DDBJ whole genome shotgun (WGS) entry which is preliminary data.</text>
</comment>